<protein>
    <submittedName>
        <fullName evidence="1">Uncharacterized protein</fullName>
    </submittedName>
</protein>
<sequence length="218" mass="24105">MVYLSHLWGEISSSAQLVSEDPSSLWDLTSGLLFSGETVVKSLTCNNLDLGIVDHIPPASEVDVSPMPPLPSLVKSDSVPPVASEVFPPTCTPCLLTRLMLMVLNADFPQMSPVSSLWSPLQAAVPVLHWEASWWFVSPGWEPNLASLAPLSHSQTQDPGMLMKWCWLILQSNARISTRVEGERDAAWYIIIEEIVLDTSLVLFTLDAKHDIVYYCTL</sequence>
<evidence type="ECO:0000313" key="2">
    <source>
        <dbReference type="Proteomes" id="UP001165960"/>
    </source>
</evidence>
<accession>A0ACC2TWD9</accession>
<proteinExistence type="predicted"/>
<dbReference type="Proteomes" id="UP001165960">
    <property type="component" value="Unassembled WGS sequence"/>
</dbReference>
<organism evidence="1 2">
    <name type="scientific">Entomophthora muscae</name>
    <dbReference type="NCBI Taxonomy" id="34485"/>
    <lineage>
        <taxon>Eukaryota</taxon>
        <taxon>Fungi</taxon>
        <taxon>Fungi incertae sedis</taxon>
        <taxon>Zoopagomycota</taxon>
        <taxon>Entomophthoromycotina</taxon>
        <taxon>Entomophthoromycetes</taxon>
        <taxon>Entomophthorales</taxon>
        <taxon>Entomophthoraceae</taxon>
        <taxon>Entomophthora</taxon>
    </lineage>
</organism>
<name>A0ACC2TWD9_9FUNG</name>
<reference evidence="1" key="1">
    <citation type="submission" date="2022-04" db="EMBL/GenBank/DDBJ databases">
        <title>Genome of the entomopathogenic fungus Entomophthora muscae.</title>
        <authorList>
            <person name="Elya C."/>
            <person name="Lovett B.R."/>
            <person name="Lee E."/>
            <person name="Macias A.M."/>
            <person name="Hajek A.E."/>
            <person name="De Bivort B.L."/>
            <person name="Kasson M.T."/>
            <person name="De Fine Licht H.H."/>
            <person name="Stajich J.E."/>
        </authorList>
    </citation>
    <scope>NUCLEOTIDE SEQUENCE</scope>
    <source>
        <strain evidence="1">Berkeley</strain>
    </source>
</reference>
<keyword evidence="2" id="KW-1185">Reference proteome</keyword>
<comment type="caution">
    <text evidence="1">The sequence shown here is derived from an EMBL/GenBank/DDBJ whole genome shotgun (WGS) entry which is preliminary data.</text>
</comment>
<evidence type="ECO:0000313" key="1">
    <source>
        <dbReference type="EMBL" id="KAJ9078922.1"/>
    </source>
</evidence>
<gene>
    <name evidence="1" type="ORF">DSO57_1001673</name>
</gene>
<dbReference type="EMBL" id="QTSX02002133">
    <property type="protein sequence ID" value="KAJ9078922.1"/>
    <property type="molecule type" value="Genomic_DNA"/>
</dbReference>